<name>A0A1N6DAF9_9SPHN</name>
<dbReference type="GO" id="GO:0004181">
    <property type="term" value="F:metallocarboxypeptidase activity"/>
    <property type="evidence" value="ECO:0007669"/>
    <property type="project" value="InterPro"/>
</dbReference>
<feature type="signal peptide" evidence="3">
    <location>
        <begin position="1"/>
        <end position="18"/>
    </location>
</feature>
<evidence type="ECO:0000256" key="2">
    <source>
        <dbReference type="PROSITE-ProRule" id="PRU01379"/>
    </source>
</evidence>
<dbReference type="GO" id="GO:0008270">
    <property type="term" value="F:zinc ion binding"/>
    <property type="evidence" value="ECO:0007669"/>
    <property type="project" value="InterPro"/>
</dbReference>
<comment type="cofactor">
    <cofactor evidence="1">
        <name>Zn(2+)</name>
        <dbReference type="ChEBI" id="CHEBI:29105"/>
    </cofactor>
</comment>
<dbReference type="EMBL" id="FSQW01000001">
    <property type="protein sequence ID" value="SIN67801.1"/>
    <property type="molecule type" value="Genomic_DNA"/>
</dbReference>
<keyword evidence="6" id="KW-1185">Reference proteome</keyword>
<organism evidence="5 6">
    <name type="scientific">Parasphingorhabdus marina DSM 22363</name>
    <dbReference type="NCBI Taxonomy" id="1123272"/>
    <lineage>
        <taxon>Bacteria</taxon>
        <taxon>Pseudomonadati</taxon>
        <taxon>Pseudomonadota</taxon>
        <taxon>Alphaproteobacteria</taxon>
        <taxon>Sphingomonadales</taxon>
        <taxon>Sphingomonadaceae</taxon>
        <taxon>Parasphingorhabdus</taxon>
    </lineage>
</organism>
<dbReference type="OrthoDB" id="6221272at2"/>
<dbReference type="InterPro" id="IPR050821">
    <property type="entry name" value="Cytosolic_carboxypeptidase"/>
</dbReference>
<dbReference type="GO" id="GO:0006508">
    <property type="term" value="P:proteolysis"/>
    <property type="evidence" value="ECO:0007669"/>
    <property type="project" value="InterPro"/>
</dbReference>
<feature type="chain" id="PRO_5012478303" evidence="3">
    <location>
        <begin position="19"/>
        <end position="416"/>
    </location>
</feature>
<dbReference type="InterPro" id="IPR000834">
    <property type="entry name" value="Peptidase_M14"/>
</dbReference>
<keyword evidence="5" id="KW-0378">Hydrolase</keyword>
<dbReference type="CDD" id="cd06237">
    <property type="entry name" value="M14_Nna1-like"/>
    <property type="match status" value="1"/>
</dbReference>
<dbReference type="STRING" id="1123272.SAMN02745824_1759"/>
<evidence type="ECO:0000256" key="1">
    <source>
        <dbReference type="ARBA" id="ARBA00001947"/>
    </source>
</evidence>
<dbReference type="Pfam" id="PF00246">
    <property type="entry name" value="Peptidase_M14"/>
    <property type="match status" value="1"/>
</dbReference>
<keyword evidence="3" id="KW-0732">Signal</keyword>
<dbReference type="InterPro" id="IPR040626">
    <property type="entry name" value="Pepdidase_M14_N"/>
</dbReference>
<dbReference type="SUPFAM" id="SSF53187">
    <property type="entry name" value="Zn-dependent exopeptidases"/>
    <property type="match status" value="1"/>
</dbReference>
<dbReference type="Pfam" id="PF18027">
    <property type="entry name" value="Pepdidase_M14_N"/>
    <property type="match status" value="1"/>
</dbReference>
<evidence type="ECO:0000256" key="3">
    <source>
        <dbReference type="SAM" id="SignalP"/>
    </source>
</evidence>
<dbReference type="PANTHER" id="PTHR12756">
    <property type="entry name" value="CYTOSOLIC CARBOXYPEPTIDASE"/>
    <property type="match status" value="1"/>
</dbReference>
<evidence type="ECO:0000313" key="6">
    <source>
        <dbReference type="Proteomes" id="UP000185192"/>
    </source>
</evidence>
<comment type="similarity">
    <text evidence="2">Belongs to the peptidase M14 family.</text>
</comment>
<proteinExistence type="inferred from homology"/>
<reference evidence="6" key="1">
    <citation type="submission" date="2016-11" db="EMBL/GenBank/DDBJ databases">
        <authorList>
            <person name="Varghese N."/>
            <person name="Submissions S."/>
        </authorList>
    </citation>
    <scope>NUCLEOTIDE SEQUENCE [LARGE SCALE GENOMIC DNA]</scope>
    <source>
        <strain evidence="6">DSM 22363</strain>
    </source>
</reference>
<keyword evidence="5" id="KW-0121">Carboxypeptidase</keyword>
<dbReference type="SMART" id="SM00631">
    <property type="entry name" value="Zn_pept"/>
    <property type="match status" value="1"/>
</dbReference>
<evidence type="ECO:0000259" key="4">
    <source>
        <dbReference type="PROSITE" id="PS52035"/>
    </source>
</evidence>
<dbReference type="RefSeq" id="WP_159437078.1">
    <property type="nucleotide sequence ID" value="NZ_FSQW01000001.1"/>
</dbReference>
<dbReference type="PROSITE" id="PS52035">
    <property type="entry name" value="PEPTIDASE_M14"/>
    <property type="match status" value="1"/>
</dbReference>
<sequence length="416" mass="46124">MTAGSLRAVTLASIIVLAGCATTDQPPVAAVESRQGLCQTNGVVLDIDFPAGNVGSCQVTGSNAFTLTITPEDAPPINCSAWYAFRLTPRAGNEAQKVSISLDYEACGHRYWPKTSSDGNIWTRLSNKQLELNYKLGSSEGTRLAPRATFKVDLEPGTPLFVAAQEILVPATYDAWIERVSAADEVTAFELGKSAEGRDIPALSIVALGQEPKEQVVLVGRQHPPEITGALAMFPFVETLLADTPLARKYRARFATTVVPMLNPDGVVRGYWRHNTGSTDLNRDWGPFKQPETRLMDRLLKDMAADPDRELSFFADFHSTQRDIFYTIPDEFPTRPKLFIKRWLGLLETRMPDFEVRRSVNKNLSQANSKNYVYRTYGVPTVTYEMGDETDRELIRKVAQEAAVAMMETLLAPEPE</sequence>
<protein>
    <submittedName>
        <fullName evidence="5">Zinc carboxypeptidase</fullName>
    </submittedName>
</protein>
<evidence type="ECO:0000313" key="5">
    <source>
        <dbReference type="EMBL" id="SIN67801.1"/>
    </source>
</evidence>
<feature type="domain" description="Peptidase M14" evidence="4">
    <location>
        <begin position="166"/>
        <end position="410"/>
    </location>
</feature>
<dbReference type="Proteomes" id="UP000185192">
    <property type="component" value="Unassembled WGS sequence"/>
</dbReference>
<gene>
    <name evidence="5" type="ORF">SAMN02745824_1759</name>
</gene>
<dbReference type="Gene3D" id="3.40.630.10">
    <property type="entry name" value="Zn peptidases"/>
    <property type="match status" value="1"/>
</dbReference>
<dbReference type="PANTHER" id="PTHR12756:SF11">
    <property type="entry name" value="CYTOSOLIC CARBOXYPEPTIDASE 1"/>
    <property type="match status" value="1"/>
</dbReference>
<accession>A0A1N6DAF9</accession>
<dbReference type="PROSITE" id="PS51257">
    <property type="entry name" value="PROKAR_LIPOPROTEIN"/>
    <property type="match status" value="1"/>
</dbReference>
<keyword evidence="5" id="KW-0645">Protease</keyword>
<feature type="active site" description="Proton donor/acceptor" evidence="2">
    <location>
        <position position="385"/>
    </location>
</feature>
<dbReference type="AlphaFoldDB" id="A0A1N6DAF9"/>